<evidence type="ECO:0000256" key="1">
    <source>
        <dbReference type="ARBA" id="ARBA00023015"/>
    </source>
</evidence>
<dbReference type="AlphaFoldDB" id="A0A3D9HV89"/>
<evidence type="ECO:0000313" key="6">
    <source>
        <dbReference type="Proteomes" id="UP000256845"/>
    </source>
</evidence>
<protein>
    <submittedName>
        <fullName evidence="5">AraC family carnitine catabolism transcriptional activator</fullName>
    </submittedName>
</protein>
<keyword evidence="2" id="KW-0238">DNA-binding</keyword>
<evidence type="ECO:0000256" key="3">
    <source>
        <dbReference type="ARBA" id="ARBA00023163"/>
    </source>
</evidence>
<dbReference type="PROSITE" id="PS01124">
    <property type="entry name" value="HTH_ARAC_FAMILY_2"/>
    <property type="match status" value="1"/>
</dbReference>
<dbReference type="InterPro" id="IPR029062">
    <property type="entry name" value="Class_I_gatase-like"/>
</dbReference>
<dbReference type="Gene3D" id="3.40.50.880">
    <property type="match status" value="1"/>
</dbReference>
<keyword evidence="3" id="KW-0804">Transcription</keyword>
<keyword evidence="6" id="KW-1185">Reference proteome</keyword>
<dbReference type="SMART" id="SM00342">
    <property type="entry name" value="HTH_ARAC"/>
    <property type="match status" value="1"/>
</dbReference>
<dbReference type="SUPFAM" id="SSF52317">
    <property type="entry name" value="Class I glutamine amidotransferase-like"/>
    <property type="match status" value="1"/>
</dbReference>
<dbReference type="Pfam" id="PF01965">
    <property type="entry name" value="DJ-1_PfpI"/>
    <property type="match status" value="1"/>
</dbReference>
<dbReference type="PROSITE" id="PS00041">
    <property type="entry name" value="HTH_ARAC_FAMILY_1"/>
    <property type="match status" value="1"/>
</dbReference>
<name>A0A3D9HV89_9PROT</name>
<dbReference type="GO" id="GO:0043565">
    <property type="term" value="F:sequence-specific DNA binding"/>
    <property type="evidence" value="ECO:0007669"/>
    <property type="project" value="InterPro"/>
</dbReference>
<dbReference type="RefSeq" id="WP_115934502.1">
    <property type="nucleotide sequence ID" value="NZ_QRDW01000001.1"/>
</dbReference>
<reference evidence="5 6" key="1">
    <citation type="submission" date="2018-07" db="EMBL/GenBank/DDBJ databases">
        <title>Genomic Encyclopedia of Type Strains, Phase III (KMG-III): the genomes of soil and plant-associated and newly described type strains.</title>
        <authorList>
            <person name="Whitman W."/>
        </authorList>
    </citation>
    <scope>NUCLEOTIDE SEQUENCE [LARGE SCALE GENOMIC DNA]</scope>
    <source>
        <strain evidence="5 6">CECT 8488</strain>
    </source>
</reference>
<dbReference type="InterPro" id="IPR002818">
    <property type="entry name" value="DJ-1/PfpI"/>
</dbReference>
<sequence length="321" mass="35835">MMFGDKPTTGPQHLSFLLLHRFSLMAFASASEPLRIANWLAGETLYEWELLSADGQPVMASNGMQAVTDRSIDEVEKTSIIHVCTSFAPEDVATKPVLSWLRKQASHGAVIGAMDTGSHILACAGLLDGYSATIHWMHQESFSESFPHVNLVPDLFVIDRDRVTSSGGTSSMDVTLQLIRAQHGKDLAVAVADTFVHNRIREGDAPQRMNLSQRLATNNRYVVKAVELMESHLEDPLRTSDISSMLNISLRELERAFQKSLKSTPGGYYRRLRLERARSLLQQTEMSVLEVAISCGFTSSAHFSRCYRERYGHPPSIDRRI</sequence>
<dbReference type="Pfam" id="PF12833">
    <property type="entry name" value="HTH_18"/>
    <property type="match status" value="1"/>
</dbReference>
<keyword evidence="1" id="KW-0805">Transcription regulation</keyword>
<dbReference type="InterPro" id="IPR052158">
    <property type="entry name" value="INH-QAR"/>
</dbReference>
<dbReference type="OrthoDB" id="9809338at2"/>
<dbReference type="Gene3D" id="1.10.10.60">
    <property type="entry name" value="Homeodomain-like"/>
    <property type="match status" value="1"/>
</dbReference>
<organism evidence="5 6">
    <name type="scientific">Aestuariispira insulae</name>
    <dbReference type="NCBI Taxonomy" id="1461337"/>
    <lineage>
        <taxon>Bacteria</taxon>
        <taxon>Pseudomonadati</taxon>
        <taxon>Pseudomonadota</taxon>
        <taxon>Alphaproteobacteria</taxon>
        <taxon>Rhodospirillales</taxon>
        <taxon>Kiloniellaceae</taxon>
        <taxon>Aestuariispira</taxon>
    </lineage>
</organism>
<dbReference type="CDD" id="cd03136">
    <property type="entry name" value="GATase1_AraC_ArgR_like"/>
    <property type="match status" value="1"/>
</dbReference>
<comment type="caution">
    <text evidence="5">The sequence shown here is derived from an EMBL/GenBank/DDBJ whole genome shotgun (WGS) entry which is preliminary data.</text>
</comment>
<accession>A0A3D9HV89</accession>
<dbReference type="InterPro" id="IPR018062">
    <property type="entry name" value="HTH_AraC-typ_CS"/>
</dbReference>
<evidence type="ECO:0000259" key="4">
    <source>
        <dbReference type="PROSITE" id="PS01124"/>
    </source>
</evidence>
<feature type="domain" description="HTH araC/xylS-type" evidence="4">
    <location>
        <begin position="223"/>
        <end position="321"/>
    </location>
</feature>
<dbReference type="InterPro" id="IPR009057">
    <property type="entry name" value="Homeodomain-like_sf"/>
</dbReference>
<dbReference type="PANTHER" id="PTHR43130">
    <property type="entry name" value="ARAC-FAMILY TRANSCRIPTIONAL REGULATOR"/>
    <property type="match status" value="1"/>
</dbReference>
<dbReference type="InterPro" id="IPR018060">
    <property type="entry name" value="HTH_AraC"/>
</dbReference>
<proteinExistence type="predicted"/>
<dbReference type="SUPFAM" id="SSF46689">
    <property type="entry name" value="Homeodomain-like"/>
    <property type="match status" value="2"/>
</dbReference>
<dbReference type="GO" id="GO:0003700">
    <property type="term" value="F:DNA-binding transcription factor activity"/>
    <property type="evidence" value="ECO:0007669"/>
    <property type="project" value="InterPro"/>
</dbReference>
<evidence type="ECO:0000256" key="2">
    <source>
        <dbReference type="ARBA" id="ARBA00023125"/>
    </source>
</evidence>
<dbReference type="EMBL" id="QRDW01000001">
    <property type="protein sequence ID" value="RED53349.1"/>
    <property type="molecule type" value="Genomic_DNA"/>
</dbReference>
<dbReference type="PANTHER" id="PTHR43130:SF3">
    <property type="entry name" value="HTH-TYPE TRANSCRIPTIONAL REGULATOR RV1931C"/>
    <property type="match status" value="1"/>
</dbReference>
<gene>
    <name evidence="5" type="ORF">DFP90_101136</name>
</gene>
<dbReference type="Proteomes" id="UP000256845">
    <property type="component" value="Unassembled WGS sequence"/>
</dbReference>
<evidence type="ECO:0000313" key="5">
    <source>
        <dbReference type="EMBL" id="RED53349.1"/>
    </source>
</evidence>